<comment type="caution">
    <text evidence="1">The sequence shown here is derived from an EMBL/GenBank/DDBJ whole genome shotgun (WGS) entry which is preliminary data.</text>
</comment>
<evidence type="ECO:0000313" key="2">
    <source>
        <dbReference type="Proteomes" id="UP001148838"/>
    </source>
</evidence>
<gene>
    <name evidence="1" type="ORF">ANN_25880</name>
</gene>
<name>A0ABQ8S4S1_PERAM</name>
<sequence>MNTAETEEKTIRYGPYLDVLQLFLLPQLEEDDNMNIVFQQNDAPLHWAWEAPPLAETICTAVYCGQHQLETAKGSYQQLLVCAYIISTYEHVSQTPCPDRFAADLGTSSSTGVI</sequence>
<dbReference type="Proteomes" id="UP001148838">
    <property type="component" value="Unassembled WGS sequence"/>
</dbReference>
<protein>
    <submittedName>
        <fullName evidence="1">Uncharacterized protein</fullName>
    </submittedName>
</protein>
<organism evidence="1 2">
    <name type="scientific">Periplaneta americana</name>
    <name type="common">American cockroach</name>
    <name type="synonym">Blatta americana</name>
    <dbReference type="NCBI Taxonomy" id="6978"/>
    <lineage>
        <taxon>Eukaryota</taxon>
        <taxon>Metazoa</taxon>
        <taxon>Ecdysozoa</taxon>
        <taxon>Arthropoda</taxon>
        <taxon>Hexapoda</taxon>
        <taxon>Insecta</taxon>
        <taxon>Pterygota</taxon>
        <taxon>Neoptera</taxon>
        <taxon>Polyneoptera</taxon>
        <taxon>Dictyoptera</taxon>
        <taxon>Blattodea</taxon>
        <taxon>Blattoidea</taxon>
        <taxon>Blattidae</taxon>
        <taxon>Blattinae</taxon>
        <taxon>Periplaneta</taxon>
    </lineage>
</organism>
<keyword evidence="2" id="KW-1185">Reference proteome</keyword>
<reference evidence="1 2" key="1">
    <citation type="journal article" date="2022" name="Allergy">
        <title>Genome assembly and annotation of Periplaneta americana reveal a comprehensive cockroach allergen profile.</title>
        <authorList>
            <person name="Wang L."/>
            <person name="Xiong Q."/>
            <person name="Saelim N."/>
            <person name="Wang L."/>
            <person name="Nong W."/>
            <person name="Wan A.T."/>
            <person name="Shi M."/>
            <person name="Liu X."/>
            <person name="Cao Q."/>
            <person name="Hui J.H.L."/>
            <person name="Sookrung N."/>
            <person name="Leung T.F."/>
            <person name="Tungtrongchitr A."/>
            <person name="Tsui S.K.W."/>
        </authorList>
    </citation>
    <scope>NUCLEOTIDE SEQUENCE [LARGE SCALE GENOMIC DNA]</scope>
    <source>
        <strain evidence="1">PWHHKU_190912</strain>
    </source>
</reference>
<evidence type="ECO:0000313" key="1">
    <source>
        <dbReference type="EMBL" id="KAJ4428887.1"/>
    </source>
</evidence>
<dbReference type="EMBL" id="JAJSOF020000036">
    <property type="protein sequence ID" value="KAJ4428887.1"/>
    <property type="molecule type" value="Genomic_DNA"/>
</dbReference>
<proteinExistence type="predicted"/>
<accession>A0ABQ8S4S1</accession>